<dbReference type="AlphaFoldDB" id="A0A0K8RIW2"/>
<feature type="chain" id="PRO_5005518457" evidence="1">
    <location>
        <begin position="20"/>
        <end position="107"/>
    </location>
</feature>
<name>A0A0K8RIW2_IXORI</name>
<accession>A0A0K8RIW2</accession>
<reference evidence="2" key="1">
    <citation type="submission" date="2012-12" db="EMBL/GenBank/DDBJ databases">
        <title>Identification and characterization of a phenylalanine ammonia-lyase gene family in Isatis indigotica Fort.</title>
        <authorList>
            <person name="Liu Q."/>
            <person name="Chen J."/>
            <person name="Zhou X."/>
            <person name="Di P."/>
            <person name="Xiao Y."/>
            <person name="Xuan H."/>
            <person name="Zhang L."/>
            <person name="Chen W."/>
        </authorList>
    </citation>
    <scope>NUCLEOTIDE SEQUENCE</scope>
    <source>
        <tissue evidence="2">Salivary gland</tissue>
    </source>
</reference>
<organism evidence="2">
    <name type="scientific">Ixodes ricinus</name>
    <name type="common">Common tick</name>
    <name type="synonym">Acarus ricinus</name>
    <dbReference type="NCBI Taxonomy" id="34613"/>
    <lineage>
        <taxon>Eukaryota</taxon>
        <taxon>Metazoa</taxon>
        <taxon>Ecdysozoa</taxon>
        <taxon>Arthropoda</taxon>
        <taxon>Chelicerata</taxon>
        <taxon>Arachnida</taxon>
        <taxon>Acari</taxon>
        <taxon>Parasitiformes</taxon>
        <taxon>Ixodida</taxon>
        <taxon>Ixodoidea</taxon>
        <taxon>Ixodidae</taxon>
        <taxon>Ixodinae</taxon>
        <taxon>Ixodes</taxon>
    </lineage>
</organism>
<evidence type="ECO:0000313" key="2">
    <source>
        <dbReference type="EMBL" id="JAA71082.1"/>
    </source>
</evidence>
<proteinExistence type="evidence at transcript level"/>
<feature type="signal peptide" evidence="1">
    <location>
        <begin position="1"/>
        <end position="19"/>
    </location>
</feature>
<sequence>MLLVLFSVLLILPAFQVEGQRYQMGTGRDPCYPLLVGAANIFCKLKGHNGFKPSYEKPCNFKCYGEEVYSVPEDVCQNGRLPCNDDVKAKLQEWKEAMEKKRQLICE</sequence>
<dbReference type="EMBL" id="GADI01002726">
    <property type="protein sequence ID" value="JAA71082.1"/>
    <property type="molecule type" value="mRNA"/>
</dbReference>
<keyword evidence="1" id="KW-0732">Signal</keyword>
<protein>
    <submittedName>
        <fullName evidence="2">Putative ixodes 10 kDa peptide protein</fullName>
    </submittedName>
</protein>
<evidence type="ECO:0000256" key="1">
    <source>
        <dbReference type="SAM" id="SignalP"/>
    </source>
</evidence>